<organism evidence="1">
    <name type="scientific">marine sediment metagenome</name>
    <dbReference type="NCBI Taxonomy" id="412755"/>
    <lineage>
        <taxon>unclassified sequences</taxon>
        <taxon>metagenomes</taxon>
        <taxon>ecological metagenomes</taxon>
    </lineage>
</organism>
<dbReference type="InterPro" id="IPR006448">
    <property type="entry name" value="Phage_term_ssu_P27"/>
</dbReference>
<comment type="caution">
    <text evidence="1">The sequence shown here is derived from an EMBL/GenBank/DDBJ whole genome shotgun (WGS) entry which is preliminary data.</text>
</comment>
<dbReference type="AlphaFoldDB" id="X0YCE7"/>
<accession>X0YCE7</accession>
<dbReference type="EMBL" id="BARS01051228">
    <property type="protein sequence ID" value="GAG53524.1"/>
    <property type="molecule type" value="Genomic_DNA"/>
</dbReference>
<proteinExistence type="predicted"/>
<evidence type="ECO:0008006" key="2">
    <source>
        <dbReference type="Google" id="ProtNLM"/>
    </source>
</evidence>
<evidence type="ECO:0000313" key="1">
    <source>
        <dbReference type="EMBL" id="GAG53524.1"/>
    </source>
</evidence>
<dbReference type="Pfam" id="PF05119">
    <property type="entry name" value="Terminase_4"/>
    <property type="match status" value="1"/>
</dbReference>
<name>X0YCE7_9ZZZZ</name>
<reference evidence="1" key="1">
    <citation type="journal article" date="2014" name="Front. Microbiol.">
        <title>High frequency of phylogenetically diverse reductive dehalogenase-homologous genes in deep subseafloor sedimentary metagenomes.</title>
        <authorList>
            <person name="Kawai M."/>
            <person name="Futagami T."/>
            <person name="Toyoda A."/>
            <person name="Takaki Y."/>
            <person name="Nishi S."/>
            <person name="Hori S."/>
            <person name="Arai W."/>
            <person name="Tsubouchi T."/>
            <person name="Morono Y."/>
            <person name="Uchiyama I."/>
            <person name="Ito T."/>
            <person name="Fujiyama A."/>
            <person name="Inagaki F."/>
            <person name="Takami H."/>
        </authorList>
    </citation>
    <scope>NUCLEOTIDE SEQUENCE</scope>
    <source>
        <strain evidence="1">Expedition CK06-06</strain>
    </source>
</reference>
<protein>
    <recommendedName>
        <fullName evidence="2">Phage terminase small subunit P27 family</fullName>
    </recommendedName>
</protein>
<gene>
    <name evidence="1" type="ORF">S01H1_76342</name>
</gene>
<sequence length="148" mass="16482">MSKGPAAAPTKLKLLKGVSPYRINDKEPKPKSVSGVMPPGWGAHMSDGAKRFWKKYAPVLSNLGVLTEADLPAFQVLCSLRARWIRVEGLMRKYEKDPKLGLSYIRAANLVETQMLRYMQEFGMTPSGRGKIVVVGQNDDDEDRGFLD</sequence>